<evidence type="ECO:0000256" key="1">
    <source>
        <dbReference type="ARBA" id="ARBA00022475"/>
    </source>
</evidence>
<evidence type="ECO:0000256" key="5">
    <source>
        <dbReference type="HAMAP-Rule" id="MF_00189"/>
    </source>
</evidence>
<dbReference type="PANTHER" id="PTHR36917">
    <property type="entry name" value="INTRACELLULAR SEPTATION PROTEIN A-RELATED"/>
    <property type="match status" value="1"/>
</dbReference>
<feature type="transmembrane region" description="Helical" evidence="5">
    <location>
        <begin position="12"/>
        <end position="40"/>
    </location>
</feature>
<dbReference type="eggNOG" id="COG2917">
    <property type="taxonomic scope" value="Bacteria"/>
</dbReference>
<gene>
    <name evidence="5" type="primary">yciB</name>
    <name evidence="6" type="ORF">IDAT_00040</name>
</gene>
<dbReference type="InterPro" id="IPR006008">
    <property type="entry name" value="YciB"/>
</dbReference>
<evidence type="ECO:0000313" key="6">
    <source>
        <dbReference type="EMBL" id="KFZ29536.1"/>
    </source>
</evidence>
<keyword evidence="2 5" id="KW-0812">Transmembrane</keyword>
<proteinExistence type="inferred from homology"/>
<evidence type="ECO:0000256" key="3">
    <source>
        <dbReference type="ARBA" id="ARBA00022989"/>
    </source>
</evidence>
<dbReference type="RefSeq" id="WP_034728915.1">
    <property type="nucleotide sequence ID" value="NZ_JPIN01000001.1"/>
</dbReference>
<comment type="caution">
    <text evidence="6">The sequence shown here is derived from an EMBL/GenBank/DDBJ whole genome shotgun (WGS) entry which is preliminary data.</text>
</comment>
<name>A0A094JAC0_9GAMM</name>
<dbReference type="AlphaFoldDB" id="A0A094JAC0"/>
<accession>A0A094JAC0</accession>
<reference evidence="6 7" key="1">
    <citation type="submission" date="2014-06" db="EMBL/GenBank/DDBJ databases">
        <title>Draft genome sequence of Idiomarina sp. MCCC 1A10513.</title>
        <authorList>
            <person name="Du J."/>
            <person name="Lai Q."/>
            <person name="Shao Z."/>
        </authorList>
    </citation>
    <scope>NUCLEOTIDE SEQUENCE [LARGE SCALE GENOMIC DNA]</scope>
    <source>
        <strain evidence="6 7">MCCC 1A10513</strain>
    </source>
</reference>
<dbReference type="GO" id="GO:0005886">
    <property type="term" value="C:plasma membrane"/>
    <property type="evidence" value="ECO:0007669"/>
    <property type="project" value="UniProtKB-SubCell"/>
</dbReference>
<keyword evidence="7" id="KW-1185">Reference proteome</keyword>
<evidence type="ECO:0000256" key="2">
    <source>
        <dbReference type="ARBA" id="ARBA00022692"/>
    </source>
</evidence>
<dbReference type="STRING" id="1517416.IDAT_00040"/>
<dbReference type="OrthoDB" id="9788219at2"/>
<organism evidence="6 7">
    <name type="scientific">Pseudidiomarina atlantica</name>
    <dbReference type="NCBI Taxonomy" id="1517416"/>
    <lineage>
        <taxon>Bacteria</taxon>
        <taxon>Pseudomonadati</taxon>
        <taxon>Pseudomonadota</taxon>
        <taxon>Gammaproteobacteria</taxon>
        <taxon>Alteromonadales</taxon>
        <taxon>Idiomarinaceae</taxon>
        <taxon>Pseudidiomarina</taxon>
    </lineage>
</organism>
<comment type="similarity">
    <text evidence="5">Belongs to the YciB family.</text>
</comment>
<comment type="function">
    <text evidence="5">Plays a role in cell envelope biogenesis, maintenance of cell envelope integrity and membrane homeostasis.</text>
</comment>
<protein>
    <recommendedName>
        <fullName evidence="5">Inner membrane-spanning protein YciB</fullName>
    </recommendedName>
</protein>
<sequence length="184" mass="21547">MLFVLEYLPIALFFVFYLLGDIFLATAVLMLGTVLQIIALKFMREVITPRHWIILWVVLIFGAITLFLRDEWFIKLKVSVIYVAIALFLLIGLWWKKRSPLQQFLGDEINLPHFAWVRLTYAWVVFTLSLAAVNLYIAEYWSLDAWVNFKVFGTLGATLIFTIFTGAYMFKHHTDRDKDAEELE</sequence>
<keyword evidence="1 5" id="KW-1003">Cell membrane</keyword>
<comment type="subcellular location">
    <subcellularLocation>
        <location evidence="5">Cell inner membrane</location>
        <topology evidence="5">Multi-pass membrane protein</topology>
    </subcellularLocation>
</comment>
<dbReference type="Pfam" id="PF04279">
    <property type="entry name" value="IspA"/>
    <property type="match status" value="1"/>
</dbReference>
<dbReference type="HAMAP" id="MF_00189">
    <property type="entry name" value="YciB"/>
    <property type="match status" value="1"/>
</dbReference>
<evidence type="ECO:0000256" key="4">
    <source>
        <dbReference type="ARBA" id="ARBA00023136"/>
    </source>
</evidence>
<keyword evidence="5" id="KW-0997">Cell inner membrane</keyword>
<dbReference type="PANTHER" id="PTHR36917:SF1">
    <property type="entry name" value="INNER MEMBRANE-SPANNING PROTEIN YCIB"/>
    <property type="match status" value="1"/>
</dbReference>
<dbReference type="EMBL" id="JPIN01000001">
    <property type="protein sequence ID" value="KFZ29536.1"/>
    <property type="molecule type" value="Genomic_DNA"/>
</dbReference>
<feature type="transmembrane region" description="Helical" evidence="5">
    <location>
        <begin position="52"/>
        <end position="68"/>
    </location>
</feature>
<feature type="transmembrane region" description="Helical" evidence="5">
    <location>
        <begin position="116"/>
        <end position="137"/>
    </location>
</feature>
<keyword evidence="4 5" id="KW-0472">Membrane</keyword>
<dbReference type="Proteomes" id="UP000053718">
    <property type="component" value="Unassembled WGS sequence"/>
</dbReference>
<keyword evidence="3 5" id="KW-1133">Transmembrane helix</keyword>
<evidence type="ECO:0000313" key="7">
    <source>
        <dbReference type="Proteomes" id="UP000053718"/>
    </source>
</evidence>
<feature type="transmembrane region" description="Helical" evidence="5">
    <location>
        <begin position="149"/>
        <end position="170"/>
    </location>
</feature>
<feature type="transmembrane region" description="Helical" evidence="5">
    <location>
        <begin position="74"/>
        <end position="95"/>
    </location>
</feature>